<dbReference type="InterPro" id="IPR010504">
    <property type="entry name" value="AH_dom"/>
</dbReference>
<dbReference type="GO" id="GO:0005829">
    <property type="term" value="C:cytosol"/>
    <property type="evidence" value="ECO:0007669"/>
    <property type="project" value="UniProtKB-ARBA"/>
</dbReference>
<dbReference type="GO" id="GO:0000139">
    <property type="term" value="C:Golgi membrane"/>
    <property type="evidence" value="ECO:0007669"/>
    <property type="project" value="UniProtKB-SubCell"/>
</dbReference>
<keyword evidence="4" id="KW-0333">Golgi apparatus</keyword>
<dbReference type="OrthoDB" id="9994780at2759"/>
<dbReference type="SMART" id="SM01015">
    <property type="entry name" value="Arfaptin"/>
    <property type="match status" value="1"/>
</dbReference>
<dbReference type="FunFam" id="1.20.1270.60:FF:000003">
    <property type="entry name" value="arfaptin-2 isoform X1"/>
    <property type="match status" value="1"/>
</dbReference>
<dbReference type="Gene3D" id="1.20.1270.60">
    <property type="entry name" value="Arfaptin homology (AH) domain/BAR domain"/>
    <property type="match status" value="1"/>
</dbReference>
<feature type="domain" description="AH" evidence="7">
    <location>
        <begin position="136"/>
        <end position="334"/>
    </location>
</feature>
<dbReference type="Proteomes" id="UP000504633">
    <property type="component" value="Unplaced"/>
</dbReference>
<comment type="subcellular location">
    <subcellularLocation>
        <location evidence="1">Golgi apparatus membrane</location>
    </subcellularLocation>
    <subcellularLocation>
        <location evidence="2">Golgi apparatus</location>
        <location evidence="2">trans-Golgi network</location>
    </subcellularLocation>
</comment>
<dbReference type="RefSeq" id="XP_023173672.2">
    <property type="nucleotide sequence ID" value="XM_023317904.2"/>
</dbReference>
<dbReference type="CTD" id="41353"/>
<evidence type="ECO:0000313" key="9">
    <source>
        <dbReference type="RefSeq" id="XP_023173670.2"/>
    </source>
</evidence>
<dbReference type="CDD" id="cd07660">
    <property type="entry name" value="BAR_Arfaptin"/>
    <property type="match status" value="1"/>
</dbReference>
<evidence type="ECO:0000259" key="7">
    <source>
        <dbReference type="PROSITE" id="PS50870"/>
    </source>
</evidence>
<dbReference type="PANTHER" id="PTHR12141:SF5">
    <property type="entry name" value="ARFAPTIN"/>
    <property type="match status" value="1"/>
</dbReference>
<evidence type="ECO:0000256" key="5">
    <source>
        <dbReference type="ARBA" id="ARBA00023136"/>
    </source>
</evidence>
<organism evidence="8 9">
    <name type="scientific">Drosophila hydei</name>
    <name type="common">Fruit fly</name>
    <dbReference type="NCBI Taxonomy" id="7224"/>
    <lineage>
        <taxon>Eukaryota</taxon>
        <taxon>Metazoa</taxon>
        <taxon>Ecdysozoa</taxon>
        <taxon>Arthropoda</taxon>
        <taxon>Hexapoda</taxon>
        <taxon>Insecta</taxon>
        <taxon>Pterygota</taxon>
        <taxon>Neoptera</taxon>
        <taxon>Endopterygota</taxon>
        <taxon>Diptera</taxon>
        <taxon>Brachycera</taxon>
        <taxon>Muscomorpha</taxon>
        <taxon>Ephydroidea</taxon>
        <taxon>Drosophilidae</taxon>
        <taxon>Drosophila</taxon>
    </lineage>
</organism>
<feature type="region of interest" description="Disordered" evidence="6">
    <location>
        <begin position="49"/>
        <end position="91"/>
    </location>
</feature>
<name>A0A6J1M1F6_DROHY</name>
<dbReference type="RefSeq" id="XP_023173670.2">
    <property type="nucleotide sequence ID" value="XM_023317902.2"/>
</dbReference>
<dbReference type="GeneID" id="111601367"/>
<keyword evidence="8" id="KW-1185">Reference proteome</keyword>
<dbReference type="InterPro" id="IPR030798">
    <property type="entry name" value="Arfaptin_fam"/>
</dbReference>
<evidence type="ECO:0000256" key="4">
    <source>
        <dbReference type="ARBA" id="ARBA00023034"/>
    </source>
</evidence>
<feature type="compositionally biased region" description="Polar residues" evidence="6">
    <location>
        <begin position="52"/>
        <end position="91"/>
    </location>
</feature>
<dbReference type="Pfam" id="PF06456">
    <property type="entry name" value="Arfaptin"/>
    <property type="match status" value="1"/>
</dbReference>
<reference evidence="9 10" key="1">
    <citation type="submission" date="2025-04" db="UniProtKB">
        <authorList>
            <consortium name="RefSeq"/>
        </authorList>
    </citation>
    <scope>IDENTIFICATION</scope>
    <source>
        <strain evidence="9 10">15085-1641.00</strain>
        <tissue evidence="9 10">Whole body</tissue>
    </source>
</reference>
<dbReference type="RefSeq" id="XP_023173671.2">
    <property type="nucleotide sequence ID" value="XM_023317903.2"/>
</dbReference>
<dbReference type="SUPFAM" id="SSF103657">
    <property type="entry name" value="BAR/IMD domain-like"/>
    <property type="match status" value="1"/>
</dbReference>
<sequence length="353" mass="39150">MAERERSIHEMLKDTPSMNDSCGAVHTGTEGGSLGMGMGIGIGMGVSGSSSNHSIGTGNPLSMSTSLPLRNHSAPTTPMSTASPHTNNGFLTSADGSSSLIRTSASKIDSLKNWSISTYKCTRQIMLEKLGKSQRTVDSELEAQIEQLRETQRKYLSILRLTHAFSSHFQHVVASQQSLADAFADLAQKNPELQKEFICNSETQRNLTKNGELLLNALNFFISSVNTLCNKTIDDTLLTIRQYETARIEFDAYRMDLENTKPELTQAATSLEETQRSFAHHKDQYEKLRGDVAVKMQFLDENRIKVMHKQLILLHNAIAAYFSGNAMALESTLKQFNIKLKSPNNITGSWLEQ</sequence>
<accession>A0A6J1M1F6</accession>
<dbReference type="InterPro" id="IPR027267">
    <property type="entry name" value="AH/BAR_dom_sf"/>
</dbReference>
<dbReference type="PANTHER" id="PTHR12141">
    <property type="entry name" value="ARFAPTIN-RELATED"/>
    <property type="match status" value="1"/>
</dbReference>
<protein>
    <submittedName>
        <fullName evidence="9 10">Arfaptin-2 isoform X1</fullName>
    </submittedName>
</protein>
<dbReference type="GO" id="GO:0032588">
    <property type="term" value="C:trans-Golgi network membrane"/>
    <property type="evidence" value="ECO:0007669"/>
    <property type="project" value="UniProtKB-ARBA"/>
</dbReference>
<evidence type="ECO:0000313" key="8">
    <source>
        <dbReference type="Proteomes" id="UP000504633"/>
    </source>
</evidence>
<dbReference type="GO" id="GO:0070273">
    <property type="term" value="F:phosphatidylinositol-4-phosphate binding"/>
    <property type="evidence" value="ECO:0007669"/>
    <property type="project" value="UniProtKB-ARBA"/>
</dbReference>
<proteinExistence type="predicted"/>
<evidence type="ECO:0000256" key="6">
    <source>
        <dbReference type="SAM" id="MobiDB-lite"/>
    </source>
</evidence>
<keyword evidence="3" id="KW-0597">Phosphoprotein</keyword>
<keyword evidence="5" id="KW-0472">Membrane</keyword>
<dbReference type="PROSITE" id="PS50870">
    <property type="entry name" value="AH"/>
    <property type="match status" value="1"/>
</dbReference>
<dbReference type="GO" id="GO:0019904">
    <property type="term" value="F:protein domain specific binding"/>
    <property type="evidence" value="ECO:0007669"/>
    <property type="project" value="InterPro"/>
</dbReference>
<evidence type="ECO:0000313" key="10">
    <source>
        <dbReference type="RefSeq" id="XP_023173671.2"/>
    </source>
</evidence>
<evidence type="ECO:0000313" key="11">
    <source>
        <dbReference type="RefSeq" id="XP_023173672.2"/>
    </source>
</evidence>
<dbReference type="AlphaFoldDB" id="A0A6J1M1F6"/>
<gene>
    <name evidence="9 10 11" type="primary">LOC111601367</name>
</gene>
<dbReference type="GO" id="GO:0034315">
    <property type="term" value="P:regulation of Arp2/3 complex-mediated actin nucleation"/>
    <property type="evidence" value="ECO:0007669"/>
    <property type="project" value="TreeGrafter"/>
</dbReference>
<evidence type="ECO:0000256" key="3">
    <source>
        <dbReference type="ARBA" id="ARBA00022553"/>
    </source>
</evidence>
<evidence type="ECO:0000256" key="1">
    <source>
        <dbReference type="ARBA" id="ARBA00004394"/>
    </source>
</evidence>
<dbReference type="GO" id="GO:0006886">
    <property type="term" value="P:intracellular protein transport"/>
    <property type="evidence" value="ECO:0007669"/>
    <property type="project" value="TreeGrafter"/>
</dbReference>
<dbReference type="KEGG" id="dhe:111601367"/>
<evidence type="ECO:0000256" key="2">
    <source>
        <dbReference type="ARBA" id="ARBA00004601"/>
    </source>
</evidence>